<dbReference type="Proteomes" id="UP001145114">
    <property type="component" value="Unassembled WGS sequence"/>
</dbReference>
<keyword evidence="2" id="KW-1185">Reference proteome</keyword>
<protein>
    <submittedName>
        <fullName evidence="1">Dihydroxyacetone kinase 2</fullName>
    </submittedName>
</protein>
<keyword evidence="1" id="KW-0808">Transferase</keyword>
<proteinExistence type="predicted"/>
<keyword evidence="1" id="KW-0418">Kinase</keyword>
<comment type="caution">
    <text evidence="1">The sequence shown here is derived from an EMBL/GenBank/DDBJ whole genome shotgun (WGS) entry which is preliminary data.</text>
</comment>
<evidence type="ECO:0000313" key="1">
    <source>
        <dbReference type="EMBL" id="KAJ1677159.1"/>
    </source>
</evidence>
<dbReference type="EMBL" id="JAMZIH010002888">
    <property type="protein sequence ID" value="KAJ1677159.1"/>
    <property type="molecule type" value="Genomic_DNA"/>
</dbReference>
<sequence length="300" mass="31901">MTDGKHFINDPTELVLESLKGLTLTYSHLALDEKQKVVYAKNTSQLRETQVTLMSGGGAGHEPAHSGYVGPGMLTAAVSGHVFASPTSSQVLSCLRRIYSPEHGTLVIVKNYTGDILNFGRAIERFKAERVSRNNEHDPKVEMVVVGDDVGVVGEESEDVGRRGLAATILVHKVAGALAAIGAPLDEVKSTAEFVCANAFTVGCALEAASVPAAGKPRHLGADQIEVGMGIHNEPGFRTTRIASARSLVSSIVDRIVSSRFLQRLPDLSERRDVVILVNNLGAVSNLEMGLVAKEAIEAV</sequence>
<gene>
    <name evidence="1" type="primary">DAK2_2</name>
    <name evidence="1" type="ORF">EV182_006749</name>
</gene>
<accession>A0ACC1HKY3</accession>
<name>A0ACC1HKY3_9FUNG</name>
<evidence type="ECO:0000313" key="2">
    <source>
        <dbReference type="Proteomes" id="UP001145114"/>
    </source>
</evidence>
<feature type="non-terminal residue" evidence="1">
    <location>
        <position position="300"/>
    </location>
</feature>
<reference evidence="1" key="1">
    <citation type="submission" date="2022-06" db="EMBL/GenBank/DDBJ databases">
        <title>Phylogenomic reconstructions and comparative analyses of Kickxellomycotina fungi.</title>
        <authorList>
            <person name="Reynolds N.K."/>
            <person name="Stajich J.E."/>
            <person name="Barry K."/>
            <person name="Grigoriev I.V."/>
            <person name="Crous P."/>
            <person name="Smith M.E."/>
        </authorList>
    </citation>
    <scope>NUCLEOTIDE SEQUENCE</scope>
    <source>
        <strain evidence="1">RSA 2271</strain>
    </source>
</reference>
<organism evidence="1 2">
    <name type="scientific">Spiromyces aspiralis</name>
    <dbReference type="NCBI Taxonomy" id="68401"/>
    <lineage>
        <taxon>Eukaryota</taxon>
        <taxon>Fungi</taxon>
        <taxon>Fungi incertae sedis</taxon>
        <taxon>Zoopagomycota</taxon>
        <taxon>Kickxellomycotina</taxon>
        <taxon>Kickxellomycetes</taxon>
        <taxon>Kickxellales</taxon>
        <taxon>Kickxellaceae</taxon>
        <taxon>Spiromyces</taxon>
    </lineage>
</organism>